<reference evidence="1 2" key="1">
    <citation type="journal article" date="2019" name="Nat. Ecol. Evol.">
        <title>Megaphylogeny resolves global patterns of mushroom evolution.</title>
        <authorList>
            <person name="Varga T."/>
            <person name="Krizsan K."/>
            <person name="Foldi C."/>
            <person name="Dima B."/>
            <person name="Sanchez-Garcia M."/>
            <person name="Sanchez-Ramirez S."/>
            <person name="Szollosi G.J."/>
            <person name="Szarkandi J.G."/>
            <person name="Papp V."/>
            <person name="Albert L."/>
            <person name="Andreopoulos W."/>
            <person name="Angelini C."/>
            <person name="Antonin V."/>
            <person name="Barry K.W."/>
            <person name="Bougher N.L."/>
            <person name="Buchanan P."/>
            <person name="Buyck B."/>
            <person name="Bense V."/>
            <person name="Catcheside P."/>
            <person name="Chovatia M."/>
            <person name="Cooper J."/>
            <person name="Damon W."/>
            <person name="Desjardin D."/>
            <person name="Finy P."/>
            <person name="Geml J."/>
            <person name="Haridas S."/>
            <person name="Hughes K."/>
            <person name="Justo A."/>
            <person name="Karasinski D."/>
            <person name="Kautmanova I."/>
            <person name="Kiss B."/>
            <person name="Kocsube S."/>
            <person name="Kotiranta H."/>
            <person name="LaButti K.M."/>
            <person name="Lechner B.E."/>
            <person name="Liimatainen K."/>
            <person name="Lipzen A."/>
            <person name="Lukacs Z."/>
            <person name="Mihaltcheva S."/>
            <person name="Morgado L.N."/>
            <person name="Niskanen T."/>
            <person name="Noordeloos M.E."/>
            <person name="Ohm R.A."/>
            <person name="Ortiz-Santana B."/>
            <person name="Ovrebo C."/>
            <person name="Racz N."/>
            <person name="Riley R."/>
            <person name="Savchenko A."/>
            <person name="Shiryaev A."/>
            <person name="Soop K."/>
            <person name="Spirin V."/>
            <person name="Szebenyi C."/>
            <person name="Tomsovsky M."/>
            <person name="Tulloss R.E."/>
            <person name="Uehling J."/>
            <person name="Grigoriev I.V."/>
            <person name="Vagvolgyi C."/>
            <person name="Papp T."/>
            <person name="Martin F.M."/>
            <person name="Miettinen O."/>
            <person name="Hibbett D.S."/>
            <person name="Nagy L.G."/>
        </authorList>
    </citation>
    <scope>NUCLEOTIDE SEQUENCE [LARGE SCALE GENOMIC DNA]</scope>
    <source>
        <strain evidence="1 2">CBS 962.96</strain>
    </source>
</reference>
<organism evidence="1 2">
    <name type="scientific">Dendrothele bispora (strain CBS 962.96)</name>
    <dbReference type="NCBI Taxonomy" id="1314807"/>
    <lineage>
        <taxon>Eukaryota</taxon>
        <taxon>Fungi</taxon>
        <taxon>Dikarya</taxon>
        <taxon>Basidiomycota</taxon>
        <taxon>Agaricomycotina</taxon>
        <taxon>Agaricomycetes</taxon>
        <taxon>Agaricomycetidae</taxon>
        <taxon>Agaricales</taxon>
        <taxon>Agaricales incertae sedis</taxon>
        <taxon>Dendrothele</taxon>
    </lineage>
</organism>
<accession>A0A4S8LZU3</accession>
<protein>
    <submittedName>
        <fullName evidence="1">Uncharacterized protein</fullName>
    </submittedName>
</protein>
<evidence type="ECO:0000313" key="2">
    <source>
        <dbReference type="Proteomes" id="UP000297245"/>
    </source>
</evidence>
<evidence type="ECO:0000313" key="1">
    <source>
        <dbReference type="EMBL" id="THU95130.1"/>
    </source>
</evidence>
<dbReference type="EMBL" id="ML179207">
    <property type="protein sequence ID" value="THU95130.1"/>
    <property type="molecule type" value="Genomic_DNA"/>
</dbReference>
<keyword evidence="2" id="KW-1185">Reference proteome</keyword>
<dbReference type="OrthoDB" id="159449at2759"/>
<gene>
    <name evidence="1" type="ORF">K435DRAFT_798354</name>
</gene>
<sequence length="157" mass="17774">MCPVVDTNRRLMIRKSPENTIEGRAGRNEDELLEKVIALDEVCCQKGGIGKCTATDDCVAEVNEDLMFMKMFQTILQDAIIAMLMQIPNTDGVYPDYCECVVGRFQMQHVYFHSKPQSLIEEMTLMVAILEPLLDDDNDVDSTLPILTFLPRHSSEL</sequence>
<dbReference type="AlphaFoldDB" id="A0A4S8LZU3"/>
<proteinExistence type="predicted"/>
<name>A0A4S8LZU3_DENBC</name>
<dbReference type="Proteomes" id="UP000297245">
    <property type="component" value="Unassembled WGS sequence"/>
</dbReference>